<dbReference type="InterPro" id="IPR036812">
    <property type="entry name" value="NAD(P)_OxRdtase_dom_sf"/>
</dbReference>
<dbReference type="OrthoDB" id="9804790at2"/>
<dbReference type="Pfam" id="PF00248">
    <property type="entry name" value="Aldo_ket_red"/>
    <property type="match status" value="1"/>
</dbReference>
<dbReference type="PROSITE" id="PS00798">
    <property type="entry name" value="ALDOKETO_REDUCTASE_1"/>
    <property type="match status" value="1"/>
</dbReference>
<organism evidence="8 9">
    <name type="scientific">Bifidobacterium subtile</name>
    <dbReference type="NCBI Taxonomy" id="77635"/>
    <lineage>
        <taxon>Bacteria</taxon>
        <taxon>Bacillati</taxon>
        <taxon>Actinomycetota</taxon>
        <taxon>Actinomycetes</taxon>
        <taxon>Bifidobacteriales</taxon>
        <taxon>Bifidobacteriaceae</taxon>
        <taxon>Bifidobacterium</taxon>
    </lineage>
</organism>
<dbReference type="InterPro" id="IPR018170">
    <property type="entry name" value="Aldo/ket_reductase_CS"/>
</dbReference>
<feature type="binding site" evidence="5">
    <location>
        <position position="113"/>
    </location>
    <ligand>
        <name>substrate</name>
    </ligand>
</feature>
<reference evidence="8 9" key="1">
    <citation type="submission" date="2014-03" db="EMBL/GenBank/DDBJ databases">
        <title>Genomics of Bifidobacteria.</title>
        <authorList>
            <person name="Ventura M."/>
            <person name="Milani C."/>
            <person name="Lugli G.A."/>
        </authorList>
    </citation>
    <scope>NUCLEOTIDE SEQUENCE [LARGE SCALE GENOMIC DNA]</scope>
    <source>
        <strain evidence="8 9">LMG 11597</strain>
    </source>
</reference>
<dbReference type="Gene3D" id="3.20.20.100">
    <property type="entry name" value="NADP-dependent oxidoreductase domain"/>
    <property type="match status" value="1"/>
</dbReference>
<comment type="similarity">
    <text evidence="1">Belongs to the aldo/keto reductase family.</text>
</comment>
<dbReference type="PRINTS" id="PR00069">
    <property type="entry name" value="ALDKETRDTASE"/>
</dbReference>
<comment type="caution">
    <text evidence="8">The sequence shown here is derived from an EMBL/GenBank/DDBJ whole genome shotgun (WGS) entry which is preliminary data.</text>
</comment>
<dbReference type="eggNOG" id="COG0656">
    <property type="taxonomic scope" value="Bacteria"/>
</dbReference>
<feature type="site" description="Lowers pKa of active site Tyr" evidence="6">
    <location>
        <position position="80"/>
    </location>
</feature>
<dbReference type="EMBL" id="JGZR01000006">
    <property type="protein sequence ID" value="KFJ03536.1"/>
    <property type="molecule type" value="Genomic_DNA"/>
</dbReference>
<keyword evidence="9" id="KW-1185">Reference proteome</keyword>
<keyword evidence="2" id="KW-0521">NADP</keyword>
<evidence type="ECO:0000313" key="8">
    <source>
        <dbReference type="EMBL" id="KFJ03536.1"/>
    </source>
</evidence>
<dbReference type="SUPFAM" id="SSF51430">
    <property type="entry name" value="NAD(P)-linked oxidoreductase"/>
    <property type="match status" value="1"/>
</dbReference>
<name>A0A087E6Y5_9BIFI</name>
<evidence type="ECO:0000259" key="7">
    <source>
        <dbReference type="Pfam" id="PF00248"/>
    </source>
</evidence>
<dbReference type="PANTHER" id="PTHR43827:SF3">
    <property type="entry name" value="NADP-DEPENDENT OXIDOREDUCTASE DOMAIN-CONTAINING PROTEIN"/>
    <property type="match status" value="1"/>
</dbReference>
<dbReference type="EC" id="1.1.1.274" evidence="8"/>
<evidence type="ECO:0000256" key="2">
    <source>
        <dbReference type="ARBA" id="ARBA00022857"/>
    </source>
</evidence>
<feature type="active site" description="Proton donor" evidence="4">
    <location>
        <position position="55"/>
    </location>
</feature>
<keyword evidence="3 8" id="KW-0560">Oxidoreductase</keyword>
<evidence type="ECO:0000256" key="4">
    <source>
        <dbReference type="PIRSR" id="PIRSR000097-1"/>
    </source>
</evidence>
<dbReference type="PANTHER" id="PTHR43827">
    <property type="entry name" value="2,5-DIKETO-D-GLUCONIC ACID REDUCTASE"/>
    <property type="match status" value="1"/>
</dbReference>
<dbReference type="InterPro" id="IPR023210">
    <property type="entry name" value="NADP_OxRdtase_dom"/>
</dbReference>
<dbReference type="FunFam" id="3.20.20.100:FF:000015">
    <property type="entry name" value="Oxidoreductase, aldo/keto reductase family"/>
    <property type="match status" value="1"/>
</dbReference>
<dbReference type="CDD" id="cd19132">
    <property type="entry name" value="AKR_AKR5D1_E1"/>
    <property type="match status" value="1"/>
</dbReference>
<proteinExistence type="inferred from homology"/>
<evidence type="ECO:0000256" key="6">
    <source>
        <dbReference type="PIRSR" id="PIRSR000097-3"/>
    </source>
</evidence>
<dbReference type="RefSeq" id="WP_033503399.1">
    <property type="nucleotide sequence ID" value="NZ_CP062939.1"/>
</dbReference>
<accession>A0A087E6Y5</accession>
<evidence type="ECO:0000256" key="5">
    <source>
        <dbReference type="PIRSR" id="PIRSR000097-2"/>
    </source>
</evidence>
<evidence type="ECO:0000256" key="1">
    <source>
        <dbReference type="ARBA" id="ARBA00007905"/>
    </source>
</evidence>
<evidence type="ECO:0000313" key="9">
    <source>
        <dbReference type="Proteomes" id="UP000029055"/>
    </source>
</evidence>
<dbReference type="Proteomes" id="UP000029055">
    <property type="component" value="Unassembled WGS sequence"/>
</dbReference>
<dbReference type="PIRSF" id="PIRSF000097">
    <property type="entry name" value="AKR"/>
    <property type="match status" value="1"/>
</dbReference>
<gene>
    <name evidence="8" type="ORF">BISU_0005</name>
</gene>
<sequence length="283" mass="31388">MTTETTNIPTLSLNDGHALPAVGFGTYKLNGVAGADAIESALGNGYRLLDTAFNYENEGTVGAAVRRSDVPREQIIVSSKLPGRHHAYDEALTTIEESVYRTGLDHVDLYLIHWPNPKQGKYVEAWKALVEARERGLVTSIGVSNFLPEHLQRLIDETGVTPAVNQIEMHPYFPQAEQRAWDAAHGIIDEAWSPLGRANSLLQDPAIQRIADAHQRSLVQVVLRWHVQQGIIPLPKATHAERQVQNLSVFDFELSSAEMAEITALGRPDGRIANQDPNEYEEF</sequence>
<dbReference type="InterPro" id="IPR020471">
    <property type="entry name" value="AKR"/>
</dbReference>
<protein>
    <submittedName>
        <fullName evidence="8">Aldo/keto reductase</fullName>
        <ecNumber evidence="8">1.1.1.274</ecNumber>
    </submittedName>
</protein>
<dbReference type="AlphaFoldDB" id="A0A087E6Y5"/>
<dbReference type="STRING" id="77635.BISU_0005"/>
<dbReference type="GO" id="GO:0050580">
    <property type="term" value="F:2,5-didehydrogluconate reductase activity"/>
    <property type="evidence" value="ECO:0007669"/>
    <property type="project" value="UniProtKB-EC"/>
</dbReference>
<evidence type="ECO:0000256" key="3">
    <source>
        <dbReference type="ARBA" id="ARBA00023002"/>
    </source>
</evidence>
<feature type="domain" description="NADP-dependent oxidoreductase" evidence="7">
    <location>
        <begin position="22"/>
        <end position="265"/>
    </location>
</feature>